<reference evidence="1 2" key="1">
    <citation type="submission" date="2020-04" db="EMBL/GenBank/DDBJ databases">
        <authorList>
            <person name="Klaysubun C."/>
            <person name="Duangmal K."/>
            <person name="Lipun K."/>
        </authorList>
    </citation>
    <scope>NUCLEOTIDE SEQUENCE [LARGE SCALE GENOMIC DNA]</scope>
    <source>
        <strain evidence="1 2">DSM 45300</strain>
    </source>
</reference>
<sequence length="74" mass="7754">MIVAAADAVAQLCDARPPGAPLLPPVEGLWPVAVAVALAAAEEGLAQVSVDDPIQQVHQAMWRPEHPRVEVGTR</sequence>
<comment type="caution">
    <text evidence="1">The sequence shown here is derived from an EMBL/GenBank/DDBJ whole genome shotgun (WGS) entry which is preliminary data.</text>
</comment>
<dbReference type="Gene3D" id="3.40.50.720">
    <property type="entry name" value="NAD(P)-binding Rossmann-like Domain"/>
    <property type="match status" value="1"/>
</dbReference>
<gene>
    <name evidence="1" type="ORF">HF519_14005</name>
</gene>
<keyword evidence="2" id="KW-1185">Reference proteome</keyword>
<name>A0A848DJD4_9PSEU</name>
<organism evidence="1 2">
    <name type="scientific">Pseudonocardia bannensis</name>
    <dbReference type="NCBI Taxonomy" id="630973"/>
    <lineage>
        <taxon>Bacteria</taxon>
        <taxon>Bacillati</taxon>
        <taxon>Actinomycetota</taxon>
        <taxon>Actinomycetes</taxon>
        <taxon>Pseudonocardiales</taxon>
        <taxon>Pseudonocardiaceae</taxon>
        <taxon>Pseudonocardia</taxon>
    </lineage>
</organism>
<protein>
    <submittedName>
        <fullName evidence="1">Uncharacterized protein</fullName>
    </submittedName>
</protein>
<accession>A0A848DJD4</accession>
<dbReference type="RefSeq" id="WP_169413374.1">
    <property type="nucleotide sequence ID" value="NZ_JAAXKZ010000045.1"/>
</dbReference>
<dbReference type="AlphaFoldDB" id="A0A848DJD4"/>
<evidence type="ECO:0000313" key="1">
    <source>
        <dbReference type="EMBL" id="NMH92663.1"/>
    </source>
</evidence>
<dbReference type="Proteomes" id="UP000586918">
    <property type="component" value="Unassembled WGS sequence"/>
</dbReference>
<evidence type="ECO:0000313" key="2">
    <source>
        <dbReference type="Proteomes" id="UP000586918"/>
    </source>
</evidence>
<proteinExistence type="predicted"/>
<dbReference type="EMBL" id="JAAXKZ010000045">
    <property type="protein sequence ID" value="NMH92663.1"/>
    <property type="molecule type" value="Genomic_DNA"/>
</dbReference>